<reference evidence="2 3" key="1">
    <citation type="submission" date="2020-04" db="EMBL/GenBank/DDBJ databases">
        <authorList>
            <person name="Wallbank WR R."/>
            <person name="Pardo Diaz C."/>
            <person name="Kozak K."/>
            <person name="Martin S."/>
            <person name="Jiggins C."/>
            <person name="Moest M."/>
            <person name="Warren A I."/>
            <person name="Byers J.R.P. K."/>
            <person name="Montejo-Kovacevich G."/>
            <person name="Yen C E."/>
        </authorList>
    </citation>
    <scope>NUCLEOTIDE SEQUENCE [LARGE SCALE GENOMIC DNA]</scope>
</reference>
<proteinExistence type="predicted"/>
<dbReference type="SUPFAM" id="SSF56672">
    <property type="entry name" value="DNA/RNA polymerases"/>
    <property type="match status" value="1"/>
</dbReference>
<evidence type="ECO:0000313" key="2">
    <source>
        <dbReference type="EMBL" id="CAB3256536.1"/>
    </source>
</evidence>
<accession>A0A8S1BAE5</accession>
<gene>
    <name evidence="2" type="ORF">APLA_LOCUS15492</name>
</gene>
<dbReference type="OrthoDB" id="420169at2759"/>
<comment type="caution">
    <text evidence="2">The sequence shown here is derived from an EMBL/GenBank/DDBJ whole genome shotgun (WGS) entry which is preliminary data.</text>
</comment>
<organism evidence="2 3">
    <name type="scientific">Arctia plantaginis</name>
    <name type="common">Wood tiger moth</name>
    <name type="synonym">Phalaena plantaginis</name>
    <dbReference type="NCBI Taxonomy" id="874455"/>
    <lineage>
        <taxon>Eukaryota</taxon>
        <taxon>Metazoa</taxon>
        <taxon>Ecdysozoa</taxon>
        <taxon>Arthropoda</taxon>
        <taxon>Hexapoda</taxon>
        <taxon>Insecta</taxon>
        <taxon>Pterygota</taxon>
        <taxon>Neoptera</taxon>
        <taxon>Endopterygota</taxon>
        <taxon>Lepidoptera</taxon>
        <taxon>Glossata</taxon>
        <taxon>Ditrysia</taxon>
        <taxon>Noctuoidea</taxon>
        <taxon>Erebidae</taxon>
        <taxon>Arctiinae</taxon>
        <taxon>Arctia</taxon>
    </lineage>
</organism>
<dbReference type="CDD" id="cd01647">
    <property type="entry name" value="RT_LTR"/>
    <property type="match status" value="1"/>
</dbReference>
<dbReference type="Pfam" id="PF00078">
    <property type="entry name" value="RVT_1"/>
    <property type="match status" value="1"/>
</dbReference>
<evidence type="ECO:0000313" key="3">
    <source>
        <dbReference type="Proteomes" id="UP000494106"/>
    </source>
</evidence>
<name>A0A8S1BAE5_ARCPL</name>
<evidence type="ECO:0000259" key="1">
    <source>
        <dbReference type="Pfam" id="PF00078"/>
    </source>
</evidence>
<sequence length="204" mass="23379">MNSDSIRFSSRKSINTCQTSSRLDFSSIDTDLEGEKKEQLFMILSKYSEYFIEGMPVRRVTTGELKIDLIDPHKTVQRRPHQMSPSEEVIVREKIQSLLDADIIRESSSPFASPIVLVKKKDGTDRLCVDYRELNANTRPEHYPLPRIEEQVDRLNGAHFFSSLDMAAGYHQVRVSPESMERTAFVTRNTGMARYSNCPSGWTI</sequence>
<dbReference type="PANTHER" id="PTHR24559">
    <property type="entry name" value="TRANSPOSON TY3-I GAG-POL POLYPROTEIN"/>
    <property type="match status" value="1"/>
</dbReference>
<dbReference type="InterPro" id="IPR000477">
    <property type="entry name" value="RT_dom"/>
</dbReference>
<dbReference type="EMBL" id="CADEBC010000586">
    <property type="protein sequence ID" value="CAB3256536.1"/>
    <property type="molecule type" value="Genomic_DNA"/>
</dbReference>
<dbReference type="PANTHER" id="PTHR24559:SF435">
    <property type="entry name" value="RIBONUCLEASE H"/>
    <property type="match status" value="1"/>
</dbReference>
<dbReference type="Proteomes" id="UP000494106">
    <property type="component" value="Unassembled WGS sequence"/>
</dbReference>
<protein>
    <recommendedName>
        <fullName evidence="1">Reverse transcriptase domain-containing protein</fullName>
    </recommendedName>
</protein>
<dbReference type="AlphaFoldDB" id="A0A8S1BAE5"/>
<feature type="domain" description="Reverse transcriptase" evidence="1">
    <location>
        <begin position="118"/>
        <end position="203"/>
    </location>
</feature>
<dbReference type="InterPro" id="IPR043502">
    <property type="entry name" value="DNA/RNA_pol_sf"/>
</dbReference>
<dbReference type="GO" id="GO:0071897">
    <property type="term" value="P:DNA biosynthetic process"/>
    <property type="evidence" value="ECO:0007669"/>
    <property type="project" value="UniProtKB-ARBA"/>
</dbReference>
<keyword evidence="3" id="KW-1185">Reference proteome</keyword>
<dbReference type="InterPro" id="IPR053134">
    <property type="entry name" value="RNA-dir_DNA_polymerase"/>
</dbReference>
<dbReference type="Gene3D" id="3.10.10.10">
    <property type="entry name" value="HIV Type 1 Reverse Transcriptase, subunit A, domain 1"/>
    <property type="match status" value="1"/>
</dbReference>